<evidence type="ECO:0000256" key="2">
    <source>
        <dbReference type="ARBA" id="ARBA00023015"/>
    </source>
</evidence>
<reference evidence="6" key="1">
    <citation type="journal article" date="2019" name="Int. J. Syst. Evol. Microbiol.">
        <title>The Global Catalogue of Microorganisms (GCM) 10K type strain sequencing project: providing services to taxonomists for standard genome sequencing and annotation.</title>
        <authorList>
            <consortium name="The Broad Institute Genomics Platform"/>
            <consortium name="The Broad Institute Genome Sequencing Center for Infectious Disease"/>
            <person name="Wu L."/>
            <person name="Ma J."/>
        </authorList>
    </citation>
    <scope>NUCLEOTIDE SEQUENCE [LARGE SCALE GENOMIC DNA]</scope>
    <source>
        <strain evidence="6">JCM 17759</strain>
    </source>
</reference>
<keyword evidence="6" id="KW-1185">Reference proteome</keyword>
<comment type="caution">
    <text evidence="5">The sequence shown here is derived from an EMBL/GenBank/DDBJ whole genome shotgun (WGS) entry which is preliminary data.</text>
</comment>
<evidence type="ECO:0000256" key="4">
    <source>
        <dbReference type="ARBA" id="ARBA00023163"/>
    </source>
</evidence>
<dbReference type="Proteomes" id="UP001500840">
    <property type="component" value="Unassembled WGS sequence"/>
</dbReference>
<sequence>MREVGSAQPTAVELEILKILWEAGPSPVRVIHAKLSETKETNYSTTVKMLSVMLGKGLLKRNENATPHIWRATMTRDRAAKTFLRDLIDKVYDGSAMTLVLQALTSGKATQSEIEEARRLLDEMEAK</sequence>
<dbReference type="Gene3D" id="1.10.10.10">
    <property type="entry name" value="Winged helix-like DNA-binding domain superfamily/Winged helix DNA-binding domain"/>
    <property type="match status" value="1"/>
</dbReference>
<name>A0ABP8MQA6_9BACT</name>
<dbReference type="Pfam" id="PF03965">
    <property type="entry name" value="Penicillinase_R"/>
    <property type="match status" value="1"/>
</dbReference>
<accession>A0ABP8MQA6</accession>
<dbReference type="EMBL" id="BAABGA010000030">
    <property type="protein sequence ID" value="GAA4453114.1"/>
    <property type="molecule type" value="Genomic_DNA"/>
</dbReference>
<dbReference type="Gene3D" id="1.10.4040.10">
    <property type="entry name" value="Penicillinase repressor domain"/>
    <property type="match status" value="1"/>
</dbReference>
<evidence type="ECO:0000256" key="1">
    <source>
        <dbReference type="ARBA" id="ARBA00011046"/>
    </source>
</evidence>
<dbReference type="InterPro" id="IPR036390">
    <property type="entry name" value="WH_DNA-bd_sf"/>
</dbReference>
<dbReference type="RefSeq" id="WP_345322182.1">
    <property type="nucleotide sequence ID" value="NZ_BAABGA010000030.1"/>
</dbReference>
<proteinExistence type="inferred from homology"/>
<comment type="similarity">
    <text evidence="1">Belongs to the BlaI transcriptional regulatory family.</text>
</comment>
<evidence type="ECO:0000256" key="3">
    <source>
        <dbReference type="ARBA" id="ARBA00023125"/>
    </source>
</evidence>
<dbReference type="InterPro" id="IPR036388">
    <property type="entry name" value="WH-like_DNA-bd_sf"/>
</dbReference>
<evidence type="ECO:0000313" key="6">
    <source>
        <dbReference type="Proteomes" id="UP001500840"/>
    </source>
</evidence>
<dbReference type="SUPFAM" id="SSF46785">
    <property type="entry name" value="Winged helix' DNA-binding domain"/>
    <property type="match status" value="1"/>
</dbReference>
<dbReference type="InterPro" id="IPR005650">
    <property type="entry name" value="BlaI_family"/>
</dbReference>
<keyword evidence="2" id="KW-0805">Transcription regulation</keyword>
<evidence type="ECO:0000313" key="5">
    <source>
        <dbReference type="EMBL" id="GAA4453114.1"/>
    </source>
</evidence>
<dbReference type="PIRSF" id="PIRSF019455">
    <property type="entry name" value="CopR_AtkY"/>
    <property type="match status" value="1"/>
</dbReference>
<keyword evidence="4" id="KW-0804">Transcription</keyword>
<keyword evidence="3" id="KW-0238">DNA-binding</keyword>
<gene>
    <name evidence="5" type="ORF">GCM10023156_23500</name>
</gene>
<protein>
    <submittedName>
        <fullName evidence="5">BlaI/MecI/CopY family transcriptional regulator</fullName>
    </submittedName>
</protein>
<organism evidence="5 6">
    <name type="scientific">Novipirellula rosea</name>
    <dbReference type="NCBI Taxonomy" id="1031540"/>
    <lineage>
        <taxon>Bacteria</taxon>
        <taxon>Pseudomonadati</taxon>
        <taxon>Planctomycetota</taxon>
        <taxon>Planctomycetia</taxon>
        <taxon>Pirellulales</taxon>
        <taxon>Pirellulaceae</taxon>
        <taxon>Novipirellula</taxon>
    </lineage>
</organism>